<keyword evidence="4" id="KW-1185">Reference proteome</keyword>
<name>A0A316YN88_9BASI</name>
<dbReference type="RefSeq" id="XP_025377810.1">
    <property type="nucleotide sequence ID" value="XM_025521766.1"/>
</dbReference>
<protein>
    <submittedName>
        <fullName evidence="3">DUF1753-domain-containing protein</fullName>
    </submittedName>
</protein>
<keyword evidence="2" id="KW-0812">Transmembrane</keyword>
<dbReference type="GO" id="GO:0000139">
    <property type="term" value="C:Golgi membrane"/>
    <property type="evidence" value="ECO:0007669"/>
    <property type="project" value="TreeGrafter"/>
</dbReference>
<evidence type="ECO:0000256" key="2">
    <source>
        <dbReference type="SAM" id="Phobius"/>
    </source>
</evidence>
<organism evidence="3 4">
    <name type="scientific">Acaromyces ingoldii</name>
    <dbReference type="NCBI Taxonomy" id="215250"/>
    <lineage>
        <taxon>Eukaryota</taxon>
        <taxon>Fungi</taxon>
        <taxon>Dikarya</taxon>
        <taxon>Basidiomycota</taxon>
        <taxon>Ustilaginomycotina</taxon>
        <taxon>Exobasidiomycetes</taxon>
        <taxon>Exobasidiales</taxon>
        <taxon>Cryptobasidiaceae</taxon>
        <taxon>Acaromyces</taxon>
    </lineage>
</organism>
<feature type="compositionally biased region" description="Low complexity" evidence="1">
    <location>
        <begin position="299"/>
        <end position="310"/>
    </location>
</feature>
<dbReference type="GeneID" id="37043682"/>
<dbReference type="EMBL" id="KZ819636">
    <property type="protein sequence ID" value="PWN90612.1"/>
    <property type="molecule type" value="Genomic_DNA"/>
</dbReference>
<dbReference type="STRING" id="215250.A0A316YN88"/>
<feature type="transmembrane region" description="Helical" evidence="2">
    <location>
        <begin position="173"/>
        <end position="196"/>
    </location>
</feature>
<dbReference type="PANTHER" id="PTHR28077">
    <property type="entry name" value="INOSITOL PHOSPHORYLCERAMIDE SYNTHASE REGULATORY SUBUNIT KEI1"/>
    <property type="match status" value="1"/>
</dbReference>
<sequence>MTRLWFRAPAVQAHLTSFLGVMDLKLGVTLITLFALFNKVAGVYGILSLFQGGSFAQVSMYLYSIATIGLFLWAMPGISDEDPIRTLRYAHLFMADHLLSSAWTLLFGLWWFLYVPHNGDRPVLAPHQAGLMDLIESIEKSYEAPGKQLHHEPLAGQERVEAAQRVWREERGFSFAVLASGWLLKVYFALVIYSYALHLRHGTYRKLPLSKPTGSSANGSQYRPLRSSSFDVARDDEEELPAWSDDEEDRLSGAKKIRRGARTDEAAAKEAETSATAGDQLARPPSSLERRGSALNEASPSSSNNNSSMV</sequence>
<dbReference type="Proteomes" id="UP000245768">
    <property type="component" value="Unassembled WGS sequence"/>
</dbReference>
<reference evidence="3 4" key="1">
    <citation type="journal article" date="2018" name="Mol. Biol. Evol.">
        <title>Broad Genomic Sampling Reveals a Smut Pathogenic Ancestry of the Fungal Clade Ustilaginomycotina.</title>
        <authorList>
            <person name="Kijpornyongpan T."/>
            <person name="Mondo S.J."/>
            <person name="Barry K."/>
            <person name="Sandor L."/>
            <person name="Lee J."/>
            <person name="Lipzen A."/>
            <person name="Pangilinan J."/>
            <person name="LaButti K."/>
            <person name="Hainaut M."/>
            <person name="Henrissat B."/>
            <person name="Grigoriev I.V."/>
            <person name="Spatafora J.W."/>
            <person name="Aime M.C."/>
        </authorList>
    </citation>
    <scope>NUCLEOTIDE SEQUENCE [LARGE SCALE GENOMIC DNA]</scope>
    <source>
        <strain evidence="3 4">MCA 4198</strain>
    </source>
</reference>
<feature type="transmembrane region" description="Helical" evidence="2">
    <location>
        <begin position="59"/>
        <end position="78"/>
    </location>
</feature>
<feature type="transmembrane region" description="Helical" evidence="2">
    <location>
        <begin position="26"/>
        <end position="47"/>
    </location>
</feature>
<gene>
    <name evidence="3" type="ORF">FA10DRAFT_267063</name>
</gene>
<accession>A0A316YN88</accession>
<dbReference type="GO" id="GO:0070917">
    <property type="term" value="F:inositol phosphoceramide synthase regulator activity"/>
    <property type="evidence" value="ECO:0007669"/>
    <property type="project" value="InterPro"/>
</dbReference>
<dbReference type="InterPro" id="IPR013862">
    <property type="entry name" value="Kei1"/>
</dbReference>
<evidence type="ECO:0000256" key="1">
    <source>
        <dbReference type="SAM" id="MobiDB-lite"/>
    </source>
</evidence>
<keyword evidence="2" id="KW-1133">Transmembrane helix</keyword>
<evidence type="ECO:0000313" key="3">
    <source>
        <dbReference type="EMBL" id="PWN90612.1"/>
    </source>
</evidence>
<proteinExistence type="predicted"/>
<dbReference type="GO" id="GO:0070916">
    <property type="term" value="C:inositol phosphoceramide synthase complex"/>
    <property type="evidence" value="ECO:0007669"/>
    <property type="project" value="TreeGrafter"/>
</dbReference>
<dbReference type="OrthoDB" id="3338076at2759"/>
<feature type="compositionally biased region" description="Basic and acidic residues" evidence="1">
    <location>
        <begin position="261"/>
        <end position="272"/>
    </location>
</feature>
<keyword evidence="2" id="KW-0472">Membrane</keyword>
<dbReference type="Pfam" id="PF08552">
    <property type="entry name" value="Kei1"/>
    <property type="match status" value="1"/>
</dbReference>
<dbReference type="PANTHER" id="PTHR28077:SF1">
    <property type="entry name" value="INOSITOL PHOSPHORYLCERAMIDE SYNTHASE REGULATORY SUBUNIT KEI1"/>
    <property type="match status" value="1"/>
</dbReference>
<feature type="transmembrane region" description="Helical" evidence="2">
    <location>
        <begin position="90"/>
        <end position="113"/>
    </location>
</feature>
<dbReference type="AlphaFoldDB" id="A0A316YN88"/>
<feature type="compositionally biased region" description="Polar residues" evidence="1">
    <location>
        <begin position="212"/>
        <end position="230"/>
    </location>
</feature>
<evidence type="ECO:0000313" key="4">
    <source>
        <dbReference type="Proteomes" id="UP000245768"/>
    </source>
</evidence>
<feature type="compositionally biased region" description="Acidic residues" evidence="1">
    <location>
        <begin position="234"/>
        <end position="249"/>
    </location>
</feature>
<dbReference type="InParanoid" id="A0A316YN88"/>
<dbReference type="GO" id="GO:0006673">
    <property type="term" value="P:inositol phosphoceramide metabolic process"/>
    <property type="evidence" value="ECO:0007669"/>
    <property type="project" value="InterPro"/>
</dbReference>
<feature type="region of interest" description="Disordered" evidence="1">
    <location>
        <begin position="208"/>
        <end position="310"/>
    </location>
</feature>